<evidence type="ECO:0000313" key="21">
    <source>
        <dbReference type="Proteomes" id="UP000501812"/>
    </source>
</evidence>
<evidence type="ECO:0000256" key="11">
    <source>
        <dbReference type="ARBA" id="ARBA00022960"/>
    </source>
</evidence>
<dbReference type="AlphaFoldDB" id="A0A858RL96"/>
<evidence type="ECO:0000256" key="8">
    <source>
        <dbReference type="ARBA" id="ARBA00022676"/>
    </source>
</evidence>
<dbReference type="InterPro" id="IPR036950">
    <property type="entry name" value="PBP_transglycosylase"/>
</dbReference>
<dbReference type="SUPFAM" id="SSF56601">
    <property type="entry name" value="beta-lactamase/transpeptidase-like"/>
    <property type="match status" value="1"/>
</dbReference>
<dbReference type="PANTHER" id="PTHR32282">
    <property type="entry name" value="BINDING PROTEIN TRANSPEPTIDASE, PUTATIVE-RELATED"/>
    <property type="match status" value="1"/>
</dbReference>
<evidence type="ECO:0000256" key="18">
    <source>
        <dbReference type="SAM" id="Phobius"/>
    </source>
</evidence>
<comment type="similarity">
    <text evidence="4">In the N-terminal section; belongs to the glycosyltransferase 51 family.</text>
</comment>
<dbReference type="Pfam" id="PF00912">
    <property type="entry name" value="Transgly"/>
    <property type="match status" value="1"/>
</dbReference>
<dbReference type="SUPFAM" id="SSF53955">
    <property type="entry name" value="Lysozyme-like"/>
    <property type="match status" value="1"/>
</dbReference>
<keyword evidence="11" id="KW-0133">Cell shape</keyword>
<dbReference type="FunFam" id="1.10.3810.10:FF:000001">
    <property type="entry name" value="Penicillin-binding protein 1A"/>
    <property type="match status" value="1"/>
</dbReference>
<keyword evidence="18" id="KW-1133">Transmembrane helix</keyword>
<organism evidence="20 21">
    <name type="scientific">Luteolibacter luteus</name>
    <dbReference type="NCBI Taxonomy" id="2728835"/>
    <lineage>
        <taxon>Bacteria</taxon>
        <taxon>Pseudomonadati</taxon>
        <taxon>Verrucomicrobiota</taxon>
        <taxon>Verrucomicrobiia</taxon>
        <taxon>Verrucomicrobiales</taxon>
        <taxon>Verrucomicrobiaceae</taxon>
        <taxon>Luteolibacter</taxon>
    </lineage>
</organism>
<evidence type="ECO:0000256" key="14">
    <source>
        <dbReference type="ARBA" id="ARBA00023268"/>
    </source>
</evidence>
<dbReference type="GO" id="GO:0030288">
    <property type="term" value="C:outer membrane-bounded periplasmic space"/>
    <property type="evidence" value="ECO:0007669"/>
    <property type="project" value="TreeGrafter"/>
</dbReference>
<sequence length="570" mass="63183">MSTWRPIRRTPAWLAWMPGWLRTGIRWAFWMTLAMALVGLMICSYYFYQATRFDLAEVGKMPARTVFLDRNGKELGGGTGASNRRLVTRQDIPDFMVKALRAREDARFFEHSGVDFRGLARATVRNVKDGDFTQGASTLSMQLARNTFEIREKSINRKLLEIALTLRLESRYTKDEILANYLNRIYFGSGCHGIEQASRSYFGKPTSKLNEAECAMLIGIIRGPHIFSPFRNLEAAKEQQSQVLARMKAMDFVDDKEIDRIKKIPMVLVPQEQRTSERSYALEAIQKELQQILDDEDIRDGGLTVRTTLDGGWQLRLETDLSESLRKIEQSKDWKYPVHADHQAGNEPAYLQCSAVTLETKTGGILALVGGRDYLDSRYDRSSGARRDLGAAFEPWIAAAAAERGRLVLPGKPIQTGRQIGPKETIRIAKRCGITGPFVETEDLFRGSAASTPLELATGLATLGNEGKRPKPFLIQSIAAPDGKSLYQSKVSLTPAIGRQAAREAASLLENTSGTRVHGGATGSGRDAWLARLGPKGSTAIWVGFDQPQRISSAAKLDEVLADLAGRLGN</sequence>
<dbReference type="GO" id="GO:0008955">
    <property type="term" value="F:peptidoglycan glycosyltransferase activity"/>
    <property type="evidence" value="ECO:0007669"/>
    <property type="project" value="UniProtKB-EC"/>
</dbReference>
<dbReference type="InterPro" id="IPR012338">
    <property type="entry name" value="Beta-lactam/transpept-like"/>
</dbReference>
<evidence type="ECO:0000256" key="1">
    <source>
        <dbReference type="ARBA" id="ARBA00004236"/>
    </source>
</evidence>
<dbReference type="GO" id="GO:0009002">
    <property type="term" value="F:serine-type D-Ala-D-Ala carboxypeptidase activity"/>
    <property type="evidence" value="ECO:0007669"/>
    <property type="project" value="UniProtKB-EC"/>
</dbReference>
<dbReference type="GO" id="GO:0071555">
    <property type="term" value="P:cell wall organization"/>
    <property type="evidence" value="ECO:0007669"/>
    <property type="project" value="UniProtKB-KW"/>
</dbReference>
<evidence type="ECO:0000256" key="16">
    <source>
        <dbReference type="ARBA" id="ARBA00034000"/>
    </source>
</evidence>
<evidence type="ECO:0000256" key="2">
    <source>
        <dbReference type="ARBA" id="ARBA00004752"/>
    </source>
</evidence>
<dbReference type="GO" id="GO:0009252">
    <property type="term" value="P:peptidoglycan biosynthetic process"/>
    <property type="evidence" value="ECO:0007669"/>
    <property type="project" value="UniProtKB-KW"/>
</dbReference>
<dbReference type="InterPro" id="IPR023346">
    <property type="entry name" value="Lysozyme-like_dom_sf"/>
</dbReference>
<comment type="similarity">
    <text evidence="3">In the C-terminal section; belongs to the transpeptidase family.</text>
</comment>
<dbReference type="Proteomes" id="UP000501812">
    <property type="component" value="Chromosome"/>
</dbReference>
<comment type="pathway">
    <text evidence="2">Cell wall biogenesis; peptidoglycan biosynthesis.</text>
</comment>
<evidence type="ECO:0000256" key="9">
    <source>
        <dbReference type="ARBA" id="ARBA00022679"/>
    </source>
</evidence>
<evidence type="ECO:0000256" key="17">
    <source>
        <dbReference type="ARBA" id="ARBA00049902"/>
    </source>
</evidence>
<dbReference type="PANTHER" id="PTHR32282:SF11">
    <property type="entry name" value="PENICILLIN-BINDING PROTEIN 1B"/>
    <property type="match status" value="1"/>
</dbReference>
<keyword evidence="18" id="KW-0812">Transmembrane</keyword>
<evidence type="ECO:0000313" key="20">
    <source>
        <dbReference type="EMBL" id="QJE97717.1"/>
    </source>
</evidence>
<evidence type="ECO:0000256" key="10">
    <source>
        <dbReference type="ARBA" id="ARBA00022801"/>
    </source>
</evidence>
<feature type="transmembrane region" description="Helical" evidence="18">
    <location>
        <begin position="27"/>
        <end position="48"/>
    </location>
</feature>
<protein>
    <submittedName>
        <fullName evidence="20">Penicillin-binding protein</fullName>
    </submittedName>
</protein>
<dbReference type="Gene3D" id="3.40.710.10">
    <property type="entry name" value="DD-peptidase/beta-lactamase superfamily"/>
    <property type="match status" value="2"/>
</dbReference>
<keyword evidence="8" id="KW-0328">Glycosyltransferase</keyword>
<comment type="catalytic activity">
    <reaction evidence="16">
        <text>Preferential cleavage: (Ac)2-L-Lys-D-Ala-|-D-Ala. Also transpeptidation of peptidyl-alanyl moieties that are N-acyl substituents of D-alanine.</text>
        <dbReference type="EC" id="3.4.16.4"/>
    </reaction>
</comment>
<keyword evidence="15" id="KW-0961">Cell wall biogenesis/degradation</keyword>
<keyword evidence="10" id="KW-0378">Hydrolase</keyword>
<keyword evidence="6" id="KW-0121">Carboxypeptidase</keyword>
<dbReference type="GO" id="GO:0006508">
    <property type="term" value="P:proteolysis"/>
    <property type="evidence" value="ECO:0007669"/>
    <property type="project" value="UniProtKB-KW"/>
</dbReference>
<keyword evidence="14" id="KW-0511">Multifunctional enzyme</keyword>
<evidence type="ECO:0000256" key="13">
    <source>
        <dbReference type="ARBA" id="ARBA00023136"/>
    </source>
</evidence>
<feature type="domain" description="Glycosyl transferase family 51" evidence="19">
    <location>
        <begin position="80"/>
        <end position="248"/>
    </location>
</feature>
<accession>A0A858RL96</accession>
<keyword evidence="7" id="KW-0645">Protease</keyword>
<keyword evidence="5" id="KW-1003">Cell membrane</keyword>
<dbReference type="Gene3D" id="1.10.3810.10">
    <property type="entry name" value="Biosynthetic peptidoglycan transglycosylase-like"/>
    <property type="match status" value="1"/>
</dbReference>
<name>A0A858RL96_9BACT</name>
<proteinExistence type="inferred from homology"/>
<dbReference type="InterPro" id="IPR001264">
    <property type="entry name" value="Glyco_trans_51"/>
</dbReference>
<dbReference type="RefSeq" id="WP_169456143.1">
    <property type="nucleotide sequence ID" value="NZ_CP051774.1"/>
</dbReference>
<keyword evidence="9" id="KW-0808">Transferase</keyword>
<dbReference type="EMBL" id="CP051774">
    <property type="protein sequence ID" value="QJE97717.1"/>
    <property type="molecule type" value="Genomic_DNA"/>
</dbReference>
<evidence type="ECO:0000256" key="5">
    <source>
        <dbReference type="ARBA" id="ARBA00022475"/>
    </source>
</evidence>
<evidence type="ECO:0000256" key="12">
    <source>
        <dbReference type="ARBA" id="ARBA00022984"/>
    </source>
</evidence>
<gene>
    <name evidence="20" type="ORF">HHL09_18660</name>
</gene>
<dbReference type="InterPro" id="IPR050396">
    <property type="entry name" value="Glycosyltr_51/Transpeptidase"/>
</dbReference>
<evidence type="ECO:0000256" key="4">
    <source>
        <dbReference type="ARBA" id="ARBA00007739"/>
    </source>
</evidence>
<evidence type="ECO:0000256" key="7">
    <source>
        <dbReference type="ARBA" id="ARBA00022670"/>
    </source>
</evidence>
<reference evidence="20 21" key="1">
    <citation type="submission" date="2020-04" db="EMBL/GenBank/DDBJ databases">
        <title>Luteolibacter sp. G-1-1-1 isolated from soil.</title>
        <authorList>
            <person name="Dahal R.H."/>
        </authorList>
    </citation>
    <scope>NUCLEOTIDE SEQUENCE [LARGE SCALE GENOMIC DNA]</scope>
    <source>
        <strain evidence="20 21">G-1-1-1</strain>
    </source>
</reference>
<comment type="catalytic activity">
    <reaction evidence="17">
        <text>[GlcNAc-(1-&gt;4)-Mur2Ac(oyl-L-Ala-gamma-D-Glu-L-Lys-D-Ala-D-Ala)](n)-di-trans,octa-cis-undecaprenyl diphosphate + beta-D-GlcNAc-(1-&gt;4)-Mur2Ac(oyl-L-Ala-gamma-D-Glu-L-Lys-D-Ala-D-Ala)-di-trans,octa-cis-undecaprenyl diphosphate = [GlcNAc-(1-&gt;4)-Mur2Ac(oyl-L-Ala-gamma-D-Glu-L-Lys-D-Ala-D-Ala)](n+1)-di-trans,octa-cis-undecaprenyl diphosphate + di-trans,octa-cis-undecaprenyl diphosphate + H(+)</text>
        <dbReference type="Rhea" id="RHEA:23708"/>
        <dbReference type="Rhea" id="RHEA-COMP:9602"/>
        <dbReference type="Rhea" id="RHEA-COMP:9603"/>
        <dbReference type="ChEBI" id="CHEBI:15378"/>
        <dbReference type="ChEBI" id="CHEBI:58405"/>
        <dbReference type="ChEBI" id="CHEBI:60033"/>
        <dbReference type="ChEBI" id="CHEBI:78435"/>
        <dbReference type="EC" id="2.4.99.28"/>
    </reaction>
</comment>
<evidence type="ECO:0000259" key="19">
    <source>
        <dbReference type="Pfam" id="PF00912"/>
    </source>
</evidence>
<keyword evidence="21" id="KW-1185">Reference proteome</keyword>
<comment type="subcellular location">
    <subcellularLocation>
        <location evidence="1">Cell membrane</location>
    </subcellularLocation>
</comment>
<dbReference type="KEGG" id="luo:HHL09_18660"/>
<keyword evidence="12" id="KW-0573">Peptidoglycan synthesis</keyword>
<evidence type="ECO:0000256" key="6">
    <source>
        <dbReference type="ARBA" id="ARBA00022645"/>
    </source>
</evidence>
<keyword evidence="13 18" id="KW-0472">Membrane</keyword>
<evidence type="ECO:0000256" key="3">
    <source>
        <dbReference type="ARBA" id="ARBA00007090"/>
    </source>
</evidence>
<evidence type="ECO:0000256" key="15">
    <source>
        <dbReference type="ARBA" id="ARBA00023316"/>
    </source>
</evidence>
<dbReference type="GO" id="GO:0008360">
    <property type="term" value="P:regulation of cell shape"/>
    <property type="evidence" value="ECO:0007669"/>
    <property type="project" value="UniProtKB-KW"/>
</dbReference>